<dbReference type="GO" id="GO:0043484">
    <property type="term" value="P:regulation of RNA splicing"/>
    <property type="evidence" value="ECO:0007669"/>
    <property type="project" value="TreeGrafter"/>
</dbReference>
<reference evidence="8" key="1">
    <citation type="submission" date="2018-11" db="EMBL/GenBank/DDBJ databases">
        <title>Myxobolus squamalis genome and transcriptome.</title>
        <authorList>
            <person name="Yahalomi D."/>
            <person name="Atkinson S.D."/>
            <person name="Neuhof M."/>
            <person name="Chang E.S."/>
            <person name="Philippe H."/>
            <person name="Cartwright P."/>
            <person name="Bartholomew J.L."/>
            <person name="Huchon D."/>
        </authorList>
    </citation>
    <scope>NUCLEOTIDE SEQUENCE</scope>
    <source>
        <strain evidence="8">71B08</strain>
        <tissue evidence="8">Whole</tissue>
    </source>
</reference>
<evidence type="ECO:0000256" key="6">
    <source>
        <dbReference type="ARBA" id="ARBA00037966"/>
    </source>
</evidence>
<dbReference type="InterPro" id="IPR000719">
    <property type="entry name" value="Prot_kinase_dom"/>
</dbReference>
<dbReference type="SUPFAM" id="SSF56112">
    <property type="entry name" value="Protein kinase-like (PK-like)"/>
    <property type="match status" value="1"/>
</dbReference>
<dbReference type="PANTHER" id="PTHR45646">
    <property type="entry name" value="SERINE/THREONINE-PROTEIN KINASE DOA-RELATED"/>
    <property type="match status" value="1"/>
</dbReference>
<keyword evidence="5" id="KW-0067">ATP-binding</keyword>
<dbReference type="InterPro" id="IPR051175">
    <property type="entry name" value="CLK_kinases"/>
</dbReference>
<keyword evidence="4 8" id="KW-0418">Kinase</keyword>
<evidence type="ECO:0000256" key="3">
    <source>
        <dbReference type="ARBA" id="ARBA00022741"/>
    </source>
</evidence>
<dbReference type="InterPro" id="IPR011009">
    <property type="entry name" value="Kinase-like_dom_sf"/>
</dbReference>
<organism evidence="8">
    <name type="scientific">Myxobolus squamalis</name>
    <name type="common">Myxosporean</name>
    <dbReference type="NCBI Taxonomy" id="59785"/>
    <lineage>
        <taxon>Eukaryota</taxon>
        <taxon>Metazoa</taxon>
        <taxon>Cnidaria</taxon>
        <taxon>Myxozoa</taxon>
        <taxon>Myxosporea</taxon>
        <taxon>Bivalvulida</taxon>
        <taxon>Platysporina</taxon>
        <taxon>Myxobolidae</taxon>
        <taxon>Myxobolus</taxon>
    </lineage>
</organism>
<keyword evidence="3" id="KW-0547">Nucleotide-binding</keyword>
<dbReference type="PANTHER" id="PTHR45646:SF11">
    <property type="entry name" value="SERINE_THREONINE-PROTEIN KINASE DOA"/>
    <property type="match status" value="1"/>
</dbReference>
<feature type="domain" description="Protein kinase" evidence="7">
    <location>
        <begin position="1"/>
        <end position="116"/>
    </location>
</feature>
<sequence length="126" mass="14900">MWSAGCIIFELYKGTPMFMTHDNLEHLVMMETILGSIPVDMIRKTSKDKYFHYDKLRQHGKRIDERYIVNNCCPLKSSFVCKDENHYQVYDLVEKLLTYNPKKRITAVDAVNHSLFSKLFCTFRPV</sequence>
<evidence type="ECO:0000256" key="1">
    <source>
        <dbReference type="ARBA" id="ARBA00022527"/>
    </source>
</evidence>
<comment type="similarity">
    <text evidence="6">Belongs to the protein kinase superfamily. CMGC Ser/Thr protein kinase family. Lammer subfamily.</text>
</comment>
<keyword evidence="1" id="KW-0723">Serine/threonine-protein kinase</keyword>
<proteinExistence type="inferred from homology"/>
<dbReference type="GO" id="GO:0004674">
    <property type="term" value="F:protein serine/threonine kinase activity"/>
    <property type="evidence" value="ECO:0007669"/>
    <property type="project" value="UniProtKB-KW"/>
</dbReference>
<dbReference type="Gene3D" id="1.10.510.10">
    <property type="entry name" value="Transferase(Phosphotransferase) domain 1"/>
    <property type="match status" value="1"/>
</dbReference>
<name>A0A6B2FYB7_MYXSQ</name>
<evidence type="ECO:0000256" key="5">
    <source>
        <dbReference type="ARBA" id="ARBA00022840"/>
    </source>
</evidence>
<evidence type="ECO:0000256" key="2">
    <source>
        <dbReference type="ARBA" id="ARBA00022679"/>
    </source>
</evidence>
<evidence type="ECO:0000313" key="8">
    <source>
        <dbReference type="EMBL" id="NDJ96684.1"/>
    </source>
</evidence>
<evidence type="ECO:0000259" key="7">
    <source>
        <dbReference type="PROSITE" id="PS50011"/>
    </source>
</evidence>
<protein>
    <submittedName>
        <fullName evidence="8">Dual specificity protein kinase CLK2 (Trinotate prediction)</fullName>
    </submittedName>
</protein>
<dbReference type="PROSITE" id="PS50011">
    <property type="entry name" value="PROTEIN_KINASE_DOM"/>
    <property type="match status" value="1"/>
</dbReference>
<dbReference type="GO" id="GO:0005524">
    <property type="term" value="F:ATP binding"/>
    <property type="evidence" value="ECO:0007669"/>
    <property type="project" value="UniProtKB-KW"/>
</dbReference>
<keyword evidence="2" id="KW-0808">Transferase</keyword>
<dbReference type="GO" id="GO:0005634">
    <property type="term" value="C:nucleus"/>
    <property type="evidence" value="ECO:0007669"/>
    <property type="project" value="TreeGrafter"/>
</dbReference>
<dbReference type="AlphaFoldDB" id="A0A6B2FYB7"/>
<dbReference type="EMBL" id="GHBR01001448">
    <property type="protein sequence ID" value="NDJ96684.1"/>
    <property type="molecule type" value="Transcribed_RNA"/>
</dbReference>
<dbReference type="Pfam" id="PF00069">
    <property type="entry name" value="Pkinase"/>
    <property type="match status" value="1"/>
</dbReference>
<accession>A0A6B2FYB7</accession>
<evidence type="ECO:0000256" key="4">
    <source>
        <dbReference type="ARBA" id="ARBA00022777"/>
    </source>
</evidence>